<sequence>MFETKMMRLEFKELTKKAFGVTKKQQRCEINDETRVGNEKKKSFFRFFNLRIL</sequence>
<dbReference type="AlphaFoldDB" id="Q2HT88"/>
<protein>
    <submittedName>
        <fullName evidence="1">Uncharacterized protein</fullName>
    </submittedName>
</protein>
<reference evidence="1" key="1">
    <citation type="submission" date="2005-01" db="EMBL/GenBank/DDBJ databases">
        <authorList>
            <person name="Town C.D."/>
        </authorList>
    </citation>
    <scope>NUCLEOTIDE SEQUENCE</scope>
</reference>
<evidence type="ECO:0000313" key="1">
    <source>
        <dbReference type="EMBL" id="ABD32904.2"/>
    </source>
</evidence>
<gene>
    <name evidence="1" type="ORF">MtrDRAFT_AC150776g29v2</name>
</gene>
<name>Q2HT88_MEDTR</name>
<accession>Q2HT88</accession>
<reference evidence="1" key="2">
    <citation type="submission" date="2007-03" db="EMBL/GenBank/DDBJ databases">
        <authorList>
            <consortium name="The International Medicago Genome Annotation Group"/>
        </authorList>
    </citation>
    <scope>NUCLEOTIDE SEQUENCE</scope>
</reference>
<proteinExistence type="predicted"/>
<dbReference type="EMBL" id="AC150776">
    <property type="protein sequence ID" value="ABD32904.2"/>
    <property type="molecule type" value="Genomic_DNA"/>
</dbReference>
<organism evidence="1">
    <name type="scientific">Medicago truncatula</name>
    <name type="common">Barrel medic</name>
    <name type="synonym">Medicago tribuloides</name>
    <dbReference type="NCBI Taxonomy" id="3880"/>
    <lineage>
        <taxon>Eukaryota</taxon>
        <taxon>Viridiplantae</taxon>
        <taxon>Streptophyta</taxon>
        <taxon>Embryophyta</taxon>
        <taxon>Tracheophyta</taxon>
        <taxon>Spermatophyta</taxon>
        <taxon>Magnoliopsida</taxon>
        <taxon>eudicotyledons</taxon>
        <taxon>Gunneridae</taxon>
        <taxon>Pentapetalae</taxon>
        <taxon>rosids</taxon>
        <taxon>fabids</taxon>
        <taxon>Fabales</taxon>
        <taxon>Fabaceae</taxon>
        <taxon>Papilionoideae</taxon>
        <taxon>50 kb inversion clade</taxon>
        <taxon>NPAAA clade</taxon>
        <taxon>Hologalegina</taxon>
        <taxon>IRL clade</taxon>
        <taxon>Trifolieae</taxon>
        <taxon>Medicago</taxon>
    </lineage>
</organism>